<dbReference type="AlphaFoldDB" id="A0A1Y4LQU8"/>
<name>A0A1Y4LQU8_9FIRM</name>
<evidence type="ECO:0000313" key="7">
    <source>
        <dbReference type="Proteomes" id="UP000195447"/>
    </source>
</evidence>
<keyword evidence="2" id="KW-0175">Coiled coil</keyword>
<keyword evidence="1 3" id="KW-0732">Signal</keyword>
<dbReference type="InterPro" id="IPR016047">
    <property type="entry name" value="M23ase_b-sheet_dom"/>
</dbReference>
<evidence type="ECO:0000256" key="3">
    <source>
        <dbReference type="SAM" id="SignalP"/>
    </source>
</evidence>
<evidence type="ECO:0000256" key="2">
    <source>
        <dbReference type="SAM" id="Coils"/>
    </source>
</evidence>
<dbReference type="EMBL" id="NFKM01000025">
    <property type="protein sequence ID" value="OUP56632.1"/>
    <property type="molecule type" value="Genomic_DNA"/>
</dbReference>
<dbReference type="SUPFAM" id="SSF51261">
    <property type="entry name" value="Duplicated hybrid motif"/>
    <property type="match status" value="1"/>
</dbReference>
<evidence type="ECO:0000259" key="4">
    <source>
        <dbReference type="Pfam" id="PF01551"/>
    </source>
</evidence>
<dbReference type="RefSeq" id="WP_087159153.1">
    <property type="nucleotide sequence ID" value="NZ_JACJIY010000015.1"/>
</dbReference>
<evidence type="ECO:0000259" key="5">
    <source>
        <dbReference type="Pfam" id="PF24568"/>
    </source>
</evidence>
<feature type="signal peptide" evidence="3">
    <location>
        <begin position="1"/>
        <end position="25"/>
    </location>
</feature>
<accession>A0A1Y4LQU8</accession>
<keyword evidence="7" id="KW-1185">Reference proteome</keyword>
<feature type="coiled-coil region" evidence="2">
    <location>
        <begin position="175"/>
        <end position="255"/>
    </location>
</feature>
<evidence type="ECO:0000256" key="1">
    <source>
        <dbReference type="ARBA" id="ARBA00022729"/>
    </source>
</evidence>
<dbReference type="PANTHER" id="PTHR21666">
    <property type="entry name" value="PEPTIDASE-RELATED"/>
    <property type="match status" value="1"/>
</dbReference>
<protein>
    <submittedName>
        <fullName evidence="6">Peptidase</fullName>
    </submittedName>
</protein>
<feature type="domain" description="Peptidoglycan hydrolase PcsB coiled-coil" evidence="5">
    <location>
        <begin position="125"/>
        <end position="197"/>
    </location>
</feature>
<reference evidence="7" key="1">
    <citation type="submission" date="2017-04" db="EMBL/GenBank/DDBJ databases">
        <title>Function of individual gut microbiota members based on whole genome sequencing of pure cultures obtained from chicken caecum.</title>
        <authorList>
            <person name="Medvecky M."/>
            <person name="Cejkova D."/>
            <person name="Polansky O."/>
            <person name="Karasova D."/>
            <person name="Kubasova T."/>
            <person name="Cizek A."/>
            <person name="Rychlik I."/>
        </authorList>
    </citation>
    <scope>NUCLEOTIDE SEQUENCE [LARGE SCALE GENOMIC DNA]</scope>
    <source>
        <strain evidence="7">An178</strain>
    </source>
</reference>
<evidence type="ECO:0000313" key="6">
    <source>
        <dbReference type="EMBL" id="OUP56632.1"/>
    </source>
</evidence>
<dbReference type="CDD" id="cd12797">
    <property type="entry name" value="M23_peptidase"/>
    <property type="match status" value="1"/>
</dbReference>
<dbReference type="InterPro" id="IPR050570">
    <property type="entry name" value="Cell_wall_metabolism_enzyme"/>
</dbReference>
<proteinExistence type="predicted"/>
<dbReference type="PANTHER" id="PTHR21666:SF270">
    <property type="entry name" value="MUREIN HYDROLASE ACTIVATOR ENVC"/>
    <property type="match status" value="1"/>
</dbReference>
<dbReference type="Gene3D" id="2.70.70.10">
    <property type="entry name" value="Glucose Permease (Domain IIA)"/>
    <property type="match status" value="1"/>
</dbReference>
<dbReference type="GO" id="GO:0004222">
    <property type="term" value="F:metalloendopeptidase activity"/>
    <property type="evidence" value="ECO:0007669"/>
    <property type="project" value="TreeGrafter"/>
</dbReference>
<dbReference type="Proteomes" id="UP000195447">
    <property type="component" value="Unassembled WGS sequence"/>
</dbReference>
<dbReference type="Pfam" id="PF01551">
    <property type="entry name" value="Peptidase_M23"/>
    <property type="match status" value="1"/>
</dbReference>
<feature type="chain" id="PRO_5012192865" evidence="3">
    <location>
        <begin position="26"/>
        <end position="454"/>
    </location>
</feature>
<dbReference type="InterPro" id="IPR011055">
    <property type="entry name" value="Dup_hybrid_motif"/>
</dbReference>
<gene>
    <name evidence="6" type="ORF">B5F14_09615</name>
</gene>
<dbReference type="Gene3D" id="6.10.250.3150">
    <property type="match status" value="1"/>
</dbReference>
<organism evidence="6 7">
    <name type="scientific">Faecalitalea cylindroides</name>
    <dbReference type="NCBI Taxonomy" id="39483"/>
    <lineage>
        <taxon>Bacteria</taxon>
        <taxon>Bacillati</taxon>
        <taxon>Bacillota</taxon>
        <taxon>Erysipelotrichia</taxon>
        <taxon>Erysipelotrichales</taxon>
        <taxon>Erysipelotrichaceae</taxon>
        <taxon>Faecalitalea</taxon>
    </lineage>
</organism>
<feature type="coiled-coil region" evidence="2">
    <location>
        <begin position="55"/>
        <end position="138"/>
    </location>
</feature>
<feature type="domain" description="M23ase beta-sheet core" evidence="4">
    <location>
        <begin position="300"/>
        <end position="408"/>
    </location>
</feature>
<dbReference type="InterPro" id="IPR057309">
    <property type="entry name" value="PcsB_CC"/>
</dbReference>
<dbReference type="Pfam" id="PF24568">
    <property type="entry name" value="CC_PcsB"/>
    <property type="match status" value="1"/>
</dbReference>
<comment type="caution">
    <text evidence="6">The sequence shown here is derived from an EMBL/GenBank/DDBJ whole genome shotgun (WGS) entry which is preliminary data.</text>
</comment>
<sequence length="454" mass="49290">MKKTKILSVISTVALSLGTMIPVYAEDYSDEDAWYARCSQPQTDQAGVSACQGFQDYQEQKRQQLQENINSFNNDIASLKSDSAEIEALAKQQKELADSLTSQIQAKEESIQTIEKSIQDLVAQIEAKQAEIDEWDAQIKSRMQSEQTTIGTNIVIDLIMGSDNLNDMLRRISGVERITEDDQDQIEKLNELKAELELQKSEQERLENETKEQKAQLEEEREQVKQLEESYNKLVEEYQKQIADLQAKMRSAQADIASIRSFTISSGYTGSIEQVDGFINPISGGTISAGTWAYPGGGLHLGLDWAASIGTAVVAPASGVILYANNPAPTNGGYLGNWTGYPAGGGNTIEMLCNVGGTLYAVSFAHLSQNGFAVSAGQSVSQGQLLALTGNSGNSSGPHCHIEVYNLGSMSVEEAVNRFASTADFAWGTGWNSTATACGSGNTPCRERPEKFFG</sequence>